<proteinExistence type="predicted"/>
<reference evidence="2 3" key="1">
    <citation type="submission" date="2014-04" db="EMBL/GenBank/DDBJ databases">
        <title>Evolutionary Origins and Diversification of the Mycorrhizal Mutualists.</title>
        <authorList>
            <consortium name="DOE Joint Genome Institute"/>
            <consortium name="Mycorrhizal Genomics Consortium"/>
            <person name="Kohler A."/>
            <person name="Kuo A."/>
            <person name="Nagy L.G."/>
            <person name="Floudas D."/>
            <person name="Copeland A."/>
            <person name="Barry K.W."/>
            <person name="Cichocki N."/>
            <person name="Veneault-Fourrey C."/>
            <person name="LaButti K."/>
            <person name="Lindquist E.A."/>
            <person name="Lipzen A."/>
            <person name="Lundell T."/>
            <person name="Morin E."/>
            <person name="Murat C."/>
            <person name="Riley R."/>
            <person name="Ohm R."/>
            <person name="Sun H."/>
            <person name="Tunlid A."/>
            <person name="Henrissat B."/>
            <person name="Grigoriev I.V."/>
            <person name="Hibbett D.S."/>
            <person name="Martin F."/>
        </authorList>
    </citation>
    <scope>NUCLEOTIDE SEQUENCE [LARGE SCALE GENOMIC DNA]</scope>
    <source>
        <strain evidence="2 3">Koide BX008</strain>
    </source>
</reference>
<evidence type="ECO:0000256" key="1">
    <source>
        <dbReference type="SAM" id="MobiDB-lite"/>
    </source>
</evidence>
<name>A0A0C2WYU9_AMAMK</name>
<evidence type="ECO:0000313" key="2">
    <source>
        <dbReference type="EMBL" id="KIL61573.1"/>
    </source>
</evidence>
<feature type="region of interest" description="Disordered" evidence="1">
    <location>
        <begin position="16"/>
        <end position="67"/>
    </location>
</feature>
<feature type="compositionally biased region" description="Basic and acidic residues" evidence="1">
    <location>
        <begin position="58"/>
        <end position="67"/>
    </location>
</feature>
<dbReference type="EMBL" id="KN818282">
    <property type="protein sequence ID" value="KIL61573.1"/>
    <property type="molecule type" value="Genomic_DNA"/>
</dbReference>
<evidence type="ECO:0000313" key="3">
    <source>
        <dbReference type="Proteomes" id="UP000054549"/>
    </source>
</evidence>
<dbReference type="HOGENOM" id="CLU_2811849_0_0_1"/>
<sequence>MIVRQMKIKYAKYPPRCPLSIDSEKSEFDTAEPNIIADSEPGSSVHDRIPQPHPRSRGSRETEQSSA</sequence>
<gene>
    <name evidence="2" type="ORF">M378DRAFT_850130</name>
</gene>
<dbReference type="InParanoid" id="A0A0C2WYU9"/>
<accession>A0A0C2WYU9</accession>
<dbReference type="AlphaFoldDB" id="A0A0C2WYU9"/>
<organism evidence="2 3">
    <name type="scientific">Amanita muscaria (strain Koide BX008)</name>
    <dbReference type="NCBI Taxonomy" id="946122"/>
    <lineage>
        <taxon>Eukaryota</taxon>
        <taxon>Fungi</taxon>
        <taxon>Dikarya</taxon>
        <taxon>Basidiomycota</taxon>
        <taxon>Agaricomycotina</taxon>
        <taxon>Agaricomycetes</taxon>
        <taxon>Agaricomycetidae</taxon>
        <taxon>Agaricales</taxon>
        <taxon>Pluteineae</taxon>
        <taxon>Amanitaceae</taxon>
        <taxon>Amanita</taxon>
    </lineage>
</organism>
<dbReference type="Proteomes" id="UP000054549">
    <property type="component" value="Unassembled WGS sequence"/>
</dbReference>
<protein>
    <submittedName>
        <fullName evidence="2">Uncharacterized protein</fullName>
    </submittedName>
</protein>
<keyword evidence="3" id="KW-1185">Reference proteome</keyword>